<gene>
    <name evidence="5" type="primary">rpmB</name>
    <name evidence="6" type="ORF">D9V81_00335</name>
</gene>
<dbReference type="SUPFAM" id="SSF143800">
    <property type="entry name" value="L28p-like"/>
    <property type="match status" value="1"/>
</dbReference>
<dbReference type="Pfam" id="PF00830">
    <property type="entry name" value="Ribosomal_L28"/>
    <property type="match status" value="1"/>
</dbReference>
<accession>A0A4D6YK68</accession>
<sequence>MAKICIITKKKPMFGNNRSHALNATKKKFIPNLQYRKLWIPNKKKFIKIRISNKGMRIIEKKGIEKFFN</sequence>
<reference evidence="6 7" key="1">
    <citation type="submission" date="2018-10" db="EMBL/GenBank/DDBJ databases">
        <title>Comparative functional genomics of the obligate endosymbiont Buchnera aphidicola.</title>
        <authorList>
            <person name="Chong R.A."/>
        </authorList>
    </citation>
    <scope>NUCLEOTIDE SEQUENCE [LARGE SCALE GENOMIC DNA]</scope>
    <source>
        <strain evidence="6 7">Tma</strain>
    </source>
</reference>
<dbReference type="InterPro" id="IPR037147">
    <property type="entry name" value="Ribosomal_bL28_sf"/>
</dbReference>
<proteinExistence type="inferred from homology"/>
<dbReference type="HAMAP" id="MF_00373">
    <property type="entry name" value="Ribosomal_bL28"/>
    <property type="match status" value="1"/>
</dbReference>
<dbReference type="RefSeq" id="WP_158349337.1">
    <property type="nucleotide sequence ID" value="NZ_CP032996.1"/>
</dbReference>
<dbReference type="EMBL" id="CP032996">
    <property type="protein sequence ID" value="QCI27071.1"/>
    <property type="molecule type" value="Genomic_DNA"/>
</dbReference>
<dbReference type="InterPro" id="IPR026569">
    <property type="entry name" value="Ribosomal_bL28"/>
</dbReference>
<dbReference type="NCBIfam" id="TIGR00009">
    <property type="entry name" value="L28"/>
    <property type="match status" value="1"/>
</dbReference>
<dbReference type="GO" id="GO:0022625">
    <property type="term" value="C:cytosolic large ribosomal subunit"/>
    <property type="evidence" value="ECO:0007669"/>
    <property type="project" value="TreeGrafter"/>
</dbReference>
<dbReference type="AlphaFoldDB" id="A0A4D6YK68"/>
<dbReference type="GO" id="GO:0003735">
    <property type="term" value="F:structural constituent of ribosome"/>
    <property type="evidence" value="ECO:0007669"/>
    <property type="project" value="InterPro"/>
</dbReference>
<evidence type="ECO:0000256" key="3">
    <source>
        <dbReference type="ARBA" id="ARBA00023274"/>
    </source>
</evidence>
<dbReference type="Gene3D" id="2.30.170.40">
    <property type="entry name" value="Ribosomal protein L28/L24"/>
    <property type="match status" value="1"/>
</dbReference>
<evidence type="ECO:0000256" key="5">
    <source>
        <dbReference type="HAMAP-Rule" id="MF_00373"/>
    </source>
</evidence>
<keyword evidence="2 5" id="KW-0689">Ribosomal protein</keyword>
<dbReference type="PANTHER" id="PTHR13528:SF2">
    <property type="entry name" value="LARGE RIBOSOMAL SUBUNIT PROTEIN BL28M"/>
    <property type="match status" value="1"/>
</dbReference>
<dbReference type="Proteomes" id="UP000298603">
    <property type="component" value="Chromosome"/>
</dbReference>
<keyword evidence="3 5" id="KW-0687">Ribonucleoprotein</keyword>
<evidence type="ECO:0000256" key="4">
    <source>
        <dbReference type="ARBA" id="ARBA00035174"/>
    </source>
</evidence>
<keyword evidence="7" id="KW-1185">Reference proteome</keyword>
<dbReference type="GO" id="GO:0006412">
    <property type="term" value="P:translation"/>
    <property type="evidence" value="ECO:0007669"/>
    <property type="project" value="UniProtKB-UniRule"/>
</dbReference>
<evidence type="ECO:0000256" key="2">
    <source>
        <dbReference type="ARBA" id="ARBA00022980"/>
    </source>
</evidence>
<dbReference type="InterPro" id="IPR034704">
    <property type="entry name" value="Ribosomal_bL28/bL31-like_sf"/>
</dbReference>
<dbReference type="PANTHER" id="PTHR13528">
    <property type="entry name" value="39S RIBOSOMAL PROTEIN L28, MITOCHONDRIAL"/>
    <property type="match status" value="1"/>
</dbReference>
<dbReference type="OrthoDB" id="9805609at2"/>
<evidence type="ECO:0000313" key="6">
    <source>
        <dbReference type="EMBL" id="QCI27071.1"/>
    </source>
</evidence>
<organism evidence="6 7">
    <name type="scientific">Buchnera aphidicola</name>
    <name type="common">Therioaphis trifolii</name>
    <dbReference type="NCBI Taxonomy" id="1241884"/>
    <lineage>
        <taxon>Bacteria</taxon>
        <taxon>Pseudomonadati</taxon>
        <taxon>Pseudomonadota</taxon>
        <taxon>Gammaproteobacteria</taxon>
        <taxon>Enterobacterales</taxon>
        <taxon>Erwiniaceae</taxon>
        <taxon>Buchnera</taxon>
    </lineage>
</organism>
<evidence type="ECO:0000313" key="7">
    <source>
        <dbReference type="Proteomes" id="UP000298603"/>
    </source>
</evidence>
<protein>
    <recommendedName>
        <fullName evidence="4 5">Large ribosomal subunit protein bL28</fullName>
    </recommendedName>
</protein>
<name>A0A4D6YK68_9GAMM</name>
<evidence type="ECO:0000256" key="1">
    <source>
        <dbReference type="ARBA" id="ARBA00008760"/>
    </source>
</evidence>
<dbReference type="FunFam" id="2.30.170.40:FF:000001">
    <property type="entry name" value="50S ribosomal protein L28"/>
    <property type="match status" value="1"/>
</dbReference>
<comment type="similarity">
    <text evidence="1 5">Belongs to the bacterial ribosomal protein bL28 family.</text>
</comment>
<dbReference type="InterPro" id="IPR001383">
    <property type="entry name" value="Ribosomal_bL28_bact-type"/>
</dbReference>